<proteinExistence type="inferred from homology"/>
<dbReference type="InterPro" id="IPR050950">
    <property type="entry name" value="HTH-type_LysR_regulators"/>
</dbReference>
<evidence type="ECO:0000313" key="7">
    <source>
        <dbReference type="Proteomes" id="UP001162800"/>
    </source>
</evidence>
<dbReference type="InterPro" id="IPR036390">
    <property type="entry name" value="WH_DNA-bd_sf"/>
</dbReference>
<dbReference type="Pfam" id="PF03466">
    <property type="entry name" value="LysR_substrate"/>
    <property type="match status" value="1"/>
</dbReference>
<dbReference type="PANTHER" id="PTHR30419">
    <property type="entry name" value="HTH-TYPE TRANSCRIPTIONAL REGULATOR YBHD"/>
    <property type="match status" value="1"/>
</dbReference>
<feature type="domain" description="HTH lysR-type" evidence="5">
    <location>
        <begin position="1"/>
        <end position="59"/>
    </location>
</feature>
<dbReference type="Gene3D" id="1.10.10.10">
    <property type="entry name" value="Winged helix-like DNA-binding domain superfamily/Winged helix DNA-binding domain"/>
    <property type="match status" value="1"/>
</dbReference>
<dbReference type="Gene3D" id="3.40.190.290">
    <property type="match status" value="1"/>
</dbReference>
<name>A0ABY6GDM8_9BURK</name>
<reference evidence="6" key="1">
    <citation type="submission" date="2022-09" db="EMBL/GenBank/DDBJ databases">
        <title>The complete genome of Acidovorax sp. 5MLIR.</title>
        <authorList>
            <person name="Liu L."/>
            <person name="Yue J."/>
            <person name="Yang F."/>
            <person name="Yuan J."/>
            <person name="Li L."/>
        </authorList>
    </citation>
    <scope>NUCLEOTIDE SEQUENCE</scope>
    <source>
        <strain evidence="6">5MLIR</strain>
    </source>
</reference>
<keyword evidence="2" id="KW-0805">Transcription regulation</keyword>
<dbReference type="SUPFAM" id="SSF53850">
    <property type="entry name" value="Periplasmic binding protein-like II"/>
    <property type="match status" value="1"/>
</dbReference>
<evidence type="ECO:0000313" key="6">
    <source>
        <dbReference type="EMBL" id="UYG53150.1"/>
    </source>
</evidence>
<sequence length="311" mass="33833">MQHLRFLHYVDAVARCGSIRGAAEKLHVASSAINRRIQDLEEELGTPIFERLPRGVRLTPAGELFIGYARRRKADLEQVRSQIEELGGVRRGRVTLAASQALAPAFLPQAIHEFQTLRPGIAFDVKVLDRERAVDAVTDFEADLGLIFNPPELRGLTVLAQARQRTCAMVAPDHPLAGRASVRLKDCLAYPLALPDGSLSGRGVLEDLFEQSPEQPHPPLVSNSYEMMRGYAREAGGVSFQIEIGAGPSAGAVAIPIDERRLPAGRLVLVALRERVLATAAAAFAEFVSGKLREAGQIGEWATNLVQRAPE</sequence>
<dbReference type="EMBL" id="CP106881">
    <property type="protein sequence ID" value="UYG53150.1"/>
    <property type="molecule type" value="Genomic_DNA"/>
</dbReference>
<keyword evidence="4" id="KW-0804">Transcription</keyword>
<dbReference type="Proteomes" id="UP001162800">
    <property type="component" value="Chromosome"/>
</dbReference>
<evidence type="ECO:0000256" key="3">
    <source>
        <dbReference type="ARBA" id="ARBA00023125"/>
    </source>
</evidence>
<dbReference type="PRINTS" id="PR00039">
    <property type="entry name" value="HTHLYSR"/>
</dbReference>
<evidence type="ECO:0000256" key="1">
    <source>
        <dbReference type="ARBA" id="ARBA00009437"/>
    </source>
</evidence>
<dbReference type="PROSITE" id="PS50931">
    <property type="entry name" value="HTH_LYSR"/>
    <property type="match status" value="1"/>
</dbReference>
<dbReference type="SUPFAM" id="SSF46785">
    <property type="entry name" value="Winged helix' DNA-binding domain"/>
    <property type="match status" value="1"/>
</dbReference>
<evidence type="ECO:0000259" key="5">
    <source>
        <dbReference type="PROSITE" id="PS50931"/>
    </source>
</evidence>
<keyword evidence="3" id="KW-0238">DNA-binding</keyword>
<dbReference type="InterPro" id="IPR000847">
    <property type="entry name" value="LysR_HTH_N"/>
</dbReference>
<gene>
    <name evidence="6" type="ORF">M9799_08030</name>
</gene>
<dbReference type="InterPro" id="IPR036388">
    <property type="entry name" value="WH-like_DNA-bd_sf"/>
</dbReference>
<dbReference type="Pfam" id="PF00126">
    <property type="entry name" value="HTH_1"/>
    <property type="match status" value="1"/>
</dbReference>
<evidence type="ECO:0000256" key="4">
    <source>
        <dbReference type="ARBA" id="ARBA00023163"/>
    </source>
</evidence>
<dbReference type="InterPro" id="IPR005119">
    <property type="entry name" value="LysR_subst-bd"/>
</dbReference>
<keyword evidence="7" id="KW-1185">Reference proteome</keyword>
<evidence type="ECO:0000256" key="2">
    <source>
        <dbReference type="ARBA" id="ARBA00023015"/>
    </source>
</evidence>
<dbReference type="RefSeq" id="WP_250621334.1">
    <property type="nucleotide sequence ID" value="NZ_CP106881.1"/>
</dbReference>
<accession>A0ABY6GDM8</accession>
<organism evidence="6 7">
    <name type="scientific">Comamonas endophytica</name>
    <dbReference type="NCBI Taxonomy" id="2949090"/>
    <lineage>
        <taxon>Bacteria</taxon>
        <taxon>Pseudomonadati</taxon>
        <taxon>Pseudomonadota</taxon>
        <taxon>Betaproteobacteria</taxon>
        <taxon>Burkholderiales</taxon>
        <taxon>Comamonadaceae</taxon>
        <taxon>Comamonas</taxon>
    </lineage>
</organism>
<protein>
    <submittedName>
        <fullName evidence="6">LysR family transcriptional regulator</fullName>
    </submittedName>
</protein>
<comment type="similarity">
    <text evidence="1">Belongs to the LysR transcriptional regulatory family.</text>
</comment>
<dbReference type="PANTHER" id="PTHR30419:SF8">
    <property type="entry name" value="NITROGEN ASSIMILATION TRANSCRIPTIONAL ACTIVATOR-RELATED"/>
    <property type="match status" value="1"/>
</dbReference>